<dbReference type="InterPro" id="IPR006439">
    <property type="entry name" value="HAD-SF_hydro_IA"/>
</dbReference>
<dbReference type="SFLD" id="SFLDG01129">
    <property type="entry name" value="C1.5:_HAD__Beta-PGM__Phosphata"/>
    <property type="match status" value="1"/>
</dbReference>
<evidence type="ECO:0000313" key="2">
    <source>
        <dbReference type="Proteomes" id="UP000700706"/>
    </source>
</evidence>
<sequence>MLTRRSYAAFLFDMDGTLLDSIASAVRVWTRWAERHGLDADAVVESMHGVRAVETIRRWGIPEPEVAREATELTQAEIDDVDGVVAIAGVQRFLQALPPDRWAIVTSAPRALAARRLAAAGLVPPPVLITAEDVVRGKPAPDGFLTAAKRLGADPEDCLVWEDAPAGIASAEASGAAVMVVGATHARPMATRHPVIADYEDLTVTVTEAGRLLLRLQMNPSHP</sequence>
<dbReference type="PANTHER" id="PTHR43481">
    <property type="entry name" value="FRUCTOSE-1-PHOSPHATE PHOSPHATASE"/>
    <property type="match status" value="1"/>
</dbReference>
<name>A0A952FP92_9PROT</name>
<comment type="caution">
    <text evidence="1">The sequence shown here is derived from an EMBL/GenBank/DDBJ whole genome shotgun (WGS) entry which is preliminary data.</text>
</comment>
<gene>
    <name evidence="1" type="ORF">JF625_22730</name>
</gene>
<dbReference type="InterPro" id="IPR023198">
    <property type="entry name" value="PGP-like_dom2"/>
</dbReference>
<dbReference type="SFLD" id="SFLDS00003">
    <property type="entry name" value="Haloacid_Dehalogenase"/>
    <property type="match status" value="1"/>
</dbReference>
<reference evidence="1" key="1">
    <citation type="submission" date="2020-06" db="EMBL/GenBank/DDBJ databases">
        <title>Stable isotope informed genome-resolved metagenomics uncovers potential trophic interactions in rhizosphere soil.</title>
        <authorList>
            <person name="Starr E.P."/>
            <person name="Shi S."/>
            <person name="Blazewicz S.J."/>
            <person name="Koch B.J."/>
            <person name="Probst A.J."/>
            <person name="Hungate B.A."/>
            <person name="Pett-Ridge J."/>
            <person name="Firestone M.K."/>
            <person name="Banfield J.F."/>
        </authorList>
    </citation>
    <scope>NUCLEOTIDE SEQUENCE</scope>
    <source>
        <strain evidence="1">YM_69_17</strain>
    </source>
</reference>
<dbReference type="Pfam" id="PF00702">
    <property type="entry name" value="Hydrolase"/>
    <property type="match status" value="1"/>
</dbReference>
<keyword evidence="1" id="KW-0378">Hydrolase</keyword>
<dbReference type="EMBL" id="JAEKLZ010000328">
    <property type="protein sequence ID" value="MBW8727946.1"/>
    <property type="molecule type" value="Genomic_DNA"/>
</dbReference>
<evidence type="ECO:0000313" key="1">
    <source>
        <dbReference type="EMBL" id="MBW8727946.1"/>
    </source>
</evidence>
<dbReference type="AlphaFoldDB" id="A0A952FP92"/>
<dbReference type="PANTHER" id="PTHR43481:SF4">
    <property type="entry name" value="GLYCEROL-1-PHOSPHATE PHOSPHOHYDROLASE 1-RELATED"/>
    <property type="match status" value="1"/>
</dbReference>
<dbReference type="GO" id="GO:0050308">
    <property type="term" value="F:sugar-phosphatase activity"/>
    <property type="evidence" value="ECO:0007669"/>
    <property type="project" value="TreeGrafter"/>
</dbReference>
<dbReference type="InterPro" id="IPR023214">
    <property type="entry name" value="HAD_sf"/>
</dbReference>
<proteinExistence type="predicted"/>
<organism evidence="1 2">
    <name type="scientific">Inquilinus limosus</name>
    <dbReference type="NCBI Taxonomy" id="171674"/>
    <lineage>
        <taxon>Bacteria</taxon>
        <taxon>Pseudomonadati</taxon>
        <taxon>Pseudomonadota</taxon>
        <taxon>Alphaproteobacteria</taxon>
        <taxon>Rhodospirillales</taxon>
        <taxon>Rhodospirillaceae</taxon>
        <taxon>Inquilinus</taxon>
    </lineage>
</organism>
<dbReference type="Proteomes" id="UP000700706">
    <property type="component" value="Unassembled WGS sequence"/>
</dbReference>
<protein>
    <submittedName>
        <fullName evidence="1">HAD-IA family hydrolase</fullName>
    </submittedName>
</protein>
<dbReference type="Gene3D" id="3.40.50.1000">
    <property type="entry name" value="HAD superfamily/HAD-like"/>
    <property type="match status" value="1"/>
</dbReference>
<dbReference type="InterPro" id="IPR036412">
    <property type="entry name" value="HAD-like_sf"/>
</dbReference>
<dbReference type="NCBIfam" id="TIGR01509">
    <property type="entry name" value="HAD-SF-IA-v3"/>
    <property type="match status" value="1"/>
</dbReference>
<dbReference type="InterPro" id="IPR051806">
    <property type="entry name" value="HAD-like_SPP"/>
</dbReference>
<accession>A0A952FP92</accession>
<dbReference type="Gene3D" id="1.10.150.240">
    <property type="entry name" value="Putative phosphatase, domain 2"/>
    <property type="match status" value="1"/>
</dbReference>
<dbReference type="SUPFAM" id="SSF56784">
    <property type="entry name" value="HAD-like"/>
    <property type="match status" value="1"/>
</dbReference>